<proteinExistence type="predicted"/>
<reference evidence="1 2" key="1">
    <citation type="journal article" date="2014" name="Nat. Genet.">
        <title>Genome and transcriptome of the porcine whipworm Trichuris suis.</title>
        <authorList>
            <person name="Jex A.R."/>
            <person name="Nejsum P."/>
            <person name="Schwarz E.M."/>
            <person name="Hu L."/>
            <person name="Young N.D."/>
            <person name="Hall R.S."/>
            <person name="Korhonen P.K."/>
            <person name="Liao S."/>
            <person name="Thamsborg S."/>
            <person name="Xia J."/>
            <person name="Xu P."/>
            <person name="Wang S."/>
            <person name="Scheerlinck J.P."/>
            <person name="Hofmann A."/>
            <person name="Sternberg P.W."/>
            <person name="Wang J."/>
            <person name="Gasser R.B."/>
        </authorList>
    </citation>
    <scope>NUCLEOTIDE SEQUENCE [LARGE SCALE GENOMIC DNA]</scope>
    <source>
        <strain evidence="1">DCEP-RM93M</strain>
    </source>
</reference>
<sequence>MTFSETSFPKLKAVRQCANVCVWTNPWQLRGNEAPSNLECYGSLCIRPPGLISAFADLQPWKNTDSMVAGRRARAPSQEI</sequence>
<evidence type="ECO:0000313" key="1">
    <source>
        <dbReference type="EMBL" id="KFD47131.1"/>
    </source>
</evidence>
<keyword evidence="2" id="KW-1185">Reference proteome</keyword>
<protein>
    <submittedName>
        <fullName evidence="1">Uncharacterized protein</fullName>
    </submittedName>
</protein>
<dbReference type="AlphaFoldDB" id="A0A085LQ85"/>
<organism evidence="1 2">
    <name type="scientific">Trichuris suis</name>
    <name type="common">pig whipworm</name>
    <dbReference type="NCBI Taxonomy" id="68888"/>
    <lineage>
        <taxon>Eukaryota</taxon>
        <taxon>Metazoa</taxon>
        <taxon>Ecdysozoa</taxon>
        <taxon>Nematoda</taxon>
        <taxon>Enoplea</taxon>
        <taxon>Dorylaimia</taxon>
        <taxon>Trichinellida</taxon>
        <taxon>Trichuridae</taxon>
        <taxon>Trichuris</taxon>
    </lineage>
</organism>
<dbReference type="Proteomes" id="UP000030764">
    <property type="component" value="Unassembled WGS sequence"/>
</dbReference>
<accession>A0A085LQ85</accession>
<evidence type="ECO:0000313" key="2">
    <source>
        <dbReference type="Proteomes" id="UP000030764"/>
    </source>
</evidence>
<name>A0A085LQ85_9BILA</name>
<gene>
    <name evidence="1" type="ORF">M513_11981</name>
</gene>
<dbReference type="EMBL" id="KL363339">
    <property type="protein sequence ID" value="KFD47131.1"/>
    <property type="molecule type" value="Genomic_DNA"/>
</dbReference>